<dbReference type="SUPFAM" id="SSF55811">
    <property type="entry name" value="Nudix"/>
    <property type="match status" value="1"/>
</dbReference>
<dbReference type="PROSITE" id="PS51462">
    <property type="entry name" value="NUDIX"/>
    <property type="match status" value="1"/>
</dbReference>
<reference evidence="5 6" key="1">
    <citation type="submission" date="2019-11" db="EMBL/GenBank/DDBJ databases">
        <title>Draft genome sequence of Labilibaculum sp. strain SYP isolated from Black Sea.</title>
        <authorList>
            <person name="Yadav S."/>
            <person name="Villanueva L."/>
        </authorList>
    </citation>
    <scope>NUCLEOTIDE SEQUENCE [LARGE SCALE GENOMIC DNA]</scope>
    <source>
        <strain evidence="5 6">44</strain>
    </source>
</reference>
<dbReference type="Pfam" id="PF00293">
    <property type="entry name" value="NUDIX"/>
    <property type="match status" value="1"/>
</dbReference>
<protein>
    <submittedName>
        <fullName evidence="4">NUDIX domain-containing protein</fullName>
    </submittedName>
</protein>
<gene>
    <name evidence="5" type="ORF">DWB62_014030</name>
    <name evidence="4" type="ORF">GNY23_14030</name>
</gene>
<sequence>MAKQTPDHWLTIAKKINSIAQSGLAFTKDKYDKERYEELRDLSIQIFNNITEIDSEKLEFIFNRDVGYQTPKVGVRAIIFKNDKILLVKEIMDNKWSPPGGYADNGMLPSEIAINEVKEESGFDVKPIRILGLIDYNKHQNRPFPFDIYQIFMECEIVGGEAKIGLETSDVGFFDINDLPELSVRRVTKDQILKMYELYKNRNLQPIFD</sequence>
<dbReference type="CDD" id="cd04672">
    <property type="entry name" value="NUDIX_CDP-Chase_like"/>
    <property type="match status" value="1"/>
</dbReference>
<evidence type="ECO:0000313" key="6">
    <source>
        <dbReference type="Proteomes" id="UP000285951"/>
    </source>
</evidence>
<feature type="domain" description="Nudix hydrolase" evidence="3">
    <location>
        <begin position="70"/>
        <end position="196"/>
    </location>
</feature>
<dbReference type="PANTHER" id="PTHR43046:SF16">
    <property type="entry name" value="ADP-RIBOSE PYROPHOSPHATASE YJHB-RELATED"/>
    <property type="match status" value="1"/>
</dbReference>
<dbReference type="InterPro" id="IPR059176">
    <property type="entry name" value="UDP-X_N"/>
</dbReference>
<evidence type="ECO:0000256" key="1">
    <source>
        <dbReference type="ARBA" id="ARBA00001946"/>
    </source>
</evidence>
<dbReference type="EMBL" id="WOTW01000036">
    <property type="protein sequence ID" value="MUP38934.1"/>
    <property type="molecule type" value="Genomic_DNA"/>
</dbReference>
<dbReference type="Proteomes" id="UP000285951">
    <property type="component" value="Unassembled WGS sequence"/>
</dbReference>
<organism evidence="4 7">
    <name type="scientific">Labilibaculum euxinus</name>
    <dbReference type="NCBI Taxonomy" id="2686357"/>
    <lineage>
        <taxon>Bacteria</taxon>
        <taxon>Pseudomonadati</taxon>
        <taxon>Bacteroidota</taxon>
        <taxon>Bacteroidia</taxon>
        <taxon>Marinilabiliales</taxon>
        <taxon>Marinifilaceae</taxon>
        <taxon>Labilibaculum</taxon>
    </lineage>
</organism>
<evidence type="ECO:0000313" key="4">
    <source>
        <dbReference type="EMBL" id="MUP38934.1"/>
    </source>
</evidence>
<name>A0A7M4D8F5_9BACT</name>
<dbReference type="Gene3D" id="3.90.79.10">
    <property type="entry name" value="Nucleoside Triphosphate Pyrophosphohydrolase"/>
    <property type="match status" value="1"/>
</dbReference>
<proteinExistence type="predicted"/>
<evidence type="ECO:0000313" key="7">
    <source>
        <dbReference type="Proteomes" id="UP000462449"/>
    </source>
</evidence>
<dbReference type="PANTHER" id="PTHR43046">
    <property type="entry name" value="GDP-MANNOSE MANNOSYL HYDROLASE"/>
    <property type="match status" value="1"/>
</dbReference>
<keyword evidence="2" id="KW-0378">Hydrolase</keyword>
<dbReference type="EMBL" id="QTZN02000036">
    <property type="protein sequence ID" value="MVB08139.1"/>
    <property type="molecule type" value="Genomic_DNA"/>
</dbReference>
<dbReference type="OrthoDB" id="9804442at2"/>
<accession>A0A7M4D8F5</accession>
<dbReference type="RefSeq" id="WP_156196452.1">
    <property type="nucleotide sequence ID" value="NZ_QTZN02000036.1"/>
</dbReference>
<evidence type="ECO:0000313" key="5">
    <source>
        <dbReference type="EMBL" id="MVB08139.1"/>
    </source>
</evidence>
<comment type="cofactor">
    <cofactor evidence="1">
        <name>Mg(2+)</name>
        <dbReference type="ChEBI" id="CHEBI:18420"/>
    </cofactor>
</comment>
<dbReference type="Proteomes" id="UP000462449">
    <property type="component" value="Unassembled WGS sequence"/>
</dbReference>
<dbReference type="Gene3D" id="6.10.250.1120">
    <property type="match status" value="1"/>
</dbReference>
<evidence type="ECO:0000259" key="3">
    <source>
        <dbReference type="PROSITE" id="PS51462"/>
    </source>
</evidence>
<comment type="caution">
    <text evidence="4">The sequence shown here is derived from an EMBL/GenBank/DDBJ whole genome shotgun (WGS) entry which is preliminary data.</text>
</comment>
<dbReference type="AlphaFoldDB" id="A0A7M4D8F5"/>
<dbReference type="InterPro" id="IPR000086">
    <property type="entry name" value="NUDIX_hydrolase_dom"/>
</dbReference>
<dbReference type="InterPro" id="IPR015797">
    <property type="entry name" value="NUDIX_hydrolase-like_dom_sf"/>
</dbReference>
<dbReference type="Pfam" id="PF12535">
    <property type="entry name" value="Nudix_N"/>
    <property type="match status" value="1"/>
</dbReference>
<keyword evidence="6" id="KW-1185">Reference proteome</keyword>
<reference evidence="4 7" key="2">
    <citation type="submission" date="2019-12" db="EMBL/GenBank/DDBJ databases">
        <title>Draft genome sequence of Labilibaculum sp. strain 44 isolated from deep waters of Black Sea.</title>
        <authorList>
            <person name="Yadav S."/>
            <person name="Villanueva L."/>
        </authorList>
    </citation>
    <scope>NUCLEOTIDE SEQUENCE [LARGE SCALE GENOMIC DNA]</scope>
    <source>
        <strain evidence="4 7">44</strain>
    </source>
</reference>
<dbReference type="GO" id="GO:0016787">
    <property type="term" value="F:hydrolase activity"/>
    <property type="evidence" value="ECO:0007669"/>
    <property type="project" value="UniProtKB-KW"/>
</dbReference>
<evidence type="ECO:0000256" key="2">
    <source>
        <dbReference type="ARBA" id="ARBA00022801"/>
    </source>
</evidence>